<dbReference type="GO" id="GO:0012505">
    <property type="term" value="C:endomembrane system"/>
    <property type="evidence" value="ECO:0007669"/>
    <property type="project" value="UniProtKB-SubCell"/>
</dbReference>
<feature type="domain" description="DUF202" evidence="5">
    <location>
        <begin position="8"/>
        <end position="64"/>
    </location>
</feature>
<proteinExistence type="predicted"/>
<dbReference type="RefSeq" id="WP_210867948.1">
    <property type="nucleotide sequence ID" value="NZ_JAGPNL010000001.1"/>
</dbReference>
<protein>
    <submittedName>
        <fullName evidence="6">DUF202 domain-containing protein</fullName>
    </submittedName>
</protein>
<dbReference type="InterPro" id="IPR003807">
    <property type="entry name" value="DUF202"/>
</dbReference>
<evidence type="ECO:0000256" key="3">
    <source>
        <dbReference type="ARBA" id="ARBA00022989"/>
    </source>
</evidence>
<keyword evidence="3" id="KW-1133">Transmembrane helix</keyword>
<comment type="subcellular location">
    <subcellularLocation>
        <location evidence="1">Endomembrane system</location>
        <topology evidence="1">Multi-pass membrane protein</topology>
    </subcellularLocation>
</comment>
<accession>A0A940XB19</accession>
<organism evidence="6 7">
    <name type="scientific">Streptomyces tagetis</name>
    <dbReference type="NCBI Taxonomy" id="2820809"/>
    <lineage>
        <taxon>Bacteria</taxon>
        <taxon>Bacillati</taxon>
        <taxon>Actinomycetota</taxon>
        <taxon>Actinomycetes</taxon>
        <taxon>Kitasatosporales</taxon>
        <taxon>Streptomycetaceae</taxon>
        <taxon>Streptomyces</taxon>
    </lineage>
</organism>
<sequence length="96" mass="10006">MSRPPREPGLQPERTRLAWRRTTLTQAVGALLLLHTAAEAASAPVWAAACCAALATGVTFVAGRLRRETAPPPRPAMVLTAGLTAATALLCLVPPL</sequence>
<evidence type="ECO:0000313" key="6">
    <source>
        <dbReference type="EMBL" id="MBQ0825259.1"/>
    </source>
</evidence>
<name>A0A940XB19_9ACTN</name>
<keyword evidence="2" id="KW-0812">Transmembrane</keyword>
<evidence type="ECO:0000256" key="4">
    <source>
        <dbReference type="ARBA" id="ARBA00023136"/>
    </source>
</evidence>
<evidence type="ECO:0000259" key="5">
    <source>
        <dbReference type="Pfam" id="PF02656"/>
    </source>
</evidence>
<keyword evidence="7" id="KW-1185">Reference proteome</keyword>
<evidence type="ECO:0000256" key="2">
    <source>
        <dbReference type="ARBA" id="ARBA00022692"/>
    </source>
</evidence>
<dbReference type="EMBL" id="JAGPNL010000001">
    <property type="protein sequence ID" value="MBQ0825259.1"/>
    <property type="molecule type" value="Genomic_DNA"/>
</dbReference>
<gene>
    <name evidence="6" type="ORF">J5Y05_01835</name>
</gene>
<reference evidence="6" key="1">
    <citation type="submission" date="2021-04" db="EMBL/GenBank/DDBJ databases">
        <title>Genome seq and assembly of Streptomyces sp. RG38.</title>
        <authorList>
            <person name="Chhetri G."/>
        </authorList>
    </citation>
    <scope>NUCLEOTIDE SEQUENCE</scope>
    <source>
        <strain evidence="6">RG38</strain>
    </source>
</reference>
<dbReference type="Proteomes" id="UP000677875">
    <property type="component" value="Unassembled WGS sequence"/>
</dbReference>
<keyword evidence="4" id="KW-0472">Membrane</keyword>
<evidence type="ECO:0000256" key="1">
    <source>
        <dbReference type="ARBA" id="ARBA00004127"/>
    </source>
</evidence>
<dbReference type="Pfam" id="PF02656">
    <property type="entry name" value="DUF202"/>
    <property type="match status" value="1"/>
</dbReference>
<comment type="caution">
    <text evidence="6">The sequence shown here is derived from an EMBL/GenBank/DDBJ whole genome shotgun (WGS) entry which is preliminary data.</text>
</comment>
<dbReference type="AlphaFoldDB" id="A0A940XB19"/>
<evidence type="ECO:0000313" key="7">
    <source>
        <dbReference type="Proteomes" id="UP000677875"/>
    </source>
</evidence>